<dbReference type="OrthoDB" id="2401965at2759"/>
<sequence length="91" mass="10145">MTNQNNLLGTFSLDGIVPAPKDVSKIEDKGTGKHEKISVTNYNCRISKDDNDGMVNDAEKFKAEDAKIKEIIDVKNELESLTFSLRNTITE</sequence>
<protein>
    <submittedName>
        <fullName evidence="3">Uncharacterized protein</fullName>
    </submittedName>
</protein>
<dbReference type="AlphaFoldDB" id="A0A5J4UW73"/>
<dbReference type="Proteomes" id="UP000324800">
    <property type="component" value="Unassembled WGS sequence"/>
</dbReference>
<dbReference type="PANTHER" id="PTHR19375">
    <property type="entry name" value="HEAT SHOCK PROTEIN 70KDA"/>
    <property type="match status" value="1"/>
</dbReference>
<keyword evidence="2" id="KW-0067">ATP-binding</keyword>
<dbReference type="GO" id="GO:0005524">
    <property type="term" value="F:ATP binding"/>
    <property type="evidence" value="ECO:0007669"/>
    <property type="project" value="UniProtKB-KW"/>
</dbReference>
<dbReference type="SUPFAM" id="SSF100920">
    <property type="entry name" value="Heat shock protein 70kD (HSP70), peptide-binding domain"/>
    <property type="match status" value="1"/>
</dbReference>
<dbReference type="GO" id="GO:0140662">
    <property type="term" value="F:ATP-dependent protein folding chaperone"/>
    <property type="evidence" value="ECO:0007669"/>
    <property type="project" value="InterPro"/>
</dbReference>
<dbReference type="Gene3D" id="2.60.34.10">
    <property type="entry name" value="Substrate Binding Domain Of DNAk, Chain A, domain 1"/>
    <property type="match status" value="1"/>
</dbReference>
<comment type="caution">
    <text evidence="3">The sequence shown here is derived from an EMBL/GenBank/DDBJ whole genome shotgun (WGS) entry which is preliminary data.</text>
</comment>
<evidence type="ECO:0000256" key="2">
    <source>
        <dbReference type="ARBA" id="ARBA00022840"/>
    </source>
</evidence>
<keyword evidence="1" id="KW-0547">Nucleotide-binding</keyword>
<gene>
    <name evidence="3" type="ORF">EZS28_030438</name>
</gene>
<accession>A0A5J4UW73</accession>
<evidence type="ECO:0000313" key="4">
    <source>
        <dbReference type="Proteomes" id="UP000324800"/>
    </source>
</evidence>
<name>A0A5J4UW73_9EUKA</name>
<evidence type="ECO:0000256" key="1">
    <source>
        <dbReference type="ARBA" id="ARBA00022741"/>
    </source>
</evidence>
<evidence type="ECO:0000313" key="3">
    <source>
        <dbReference type="EMBL" id="KAA6374035.1"/>
    </source>
</evidence>
<proteinExistence type="predicted"/>
<organism evidence="3 4">
    <name type="scientific">Streblomastix strix</name>
    <dbReference type="NCBI Taxonomy" id="222440"/>
    <lineage>
        <taxon>Eukaryota</taxon>
        <taxon>Metamonada</taxon>
        <taxon>Preaxostyla</taxon>
        <taxon>Oxymonadida</taxon>
        <taxon>Streblomastigidae</taxon>
        <taxon>Streblomastix</taxon>
    </lineage>
</organism>
<dbReference type="EMBL" id="SNRW01012275">
    <property type="protein sequence ID" value="KAA6374035.1"/>
    <property type="molecule type" value="Genomic_DNA"/>
</dbReference>
<dbReference type="InterPro" id="IPR013126">
    <property type="entry name" value="Hsp_70_fam"/>
</dbReference>
<dbReference type="Pfam" id="PF00012">
    <property type="entry name" value="HSP70"/>
    <property type="match status" value="1"/>
</dbReference>
<reference evidence="3 4" key="1">
    <citation type="submission" date="2019-03" db="EMBL/GenBank/DDBJ databases">
        <title>Single cell metagenomics reveals metabolic interactions within the superorganism composed of flagellate Streblomastix strix and complex community of Bacteroidetes bacteria on its surface.</title>
        <authorList>
            <person name="Treitli S.C."/>
            <person name="Kolisko M."/>
            <person name="Husnik F."/>
            <person name="Keeling P."/>
            <person name="Hampl V."/>
        </authorList>
    </citation>
    <scope>NUCLEOTIDE SEQUENCE [LARGE SCALE GENOMIC DNA]</scope>
    <source>
        <strain evidence="3">ST1C</strain>
    </source>
</reference>
<dbReference type="InterPro" id="IPR029047">
    <property type="entry name" value="HSP70_peptide-bd_sf"/>
</dbReference>